<proteinExistence type="inferred from homology"/>
<dbReference type="InterPro" id="IPR029479">
    <property type="entry name" value="Nitroreductase"/>
</dbReference>
<evidence type="ECO:0000259" key="6">
    <source>
        <dbReference type="Pfam" id="PF00881"/>
    </source>
</evidence>
<accession>A0A6P1BK85</accession>
<comment type="cofactor">
    <cofactor evidence="1">
        <name>FMN</name>
        <dbReference type="ChEBI" id="CHEBI:58210"/>
    </cofactor>
</comment>
<dbReference type="Gene3D" id="3.40.109.10">
    <property type="entry name" value="NADH Oxidase"/>
    <property type="match status" value="1"/>
</dbReference>
<evidence type="ECO:0000313" key="7">
    <source>
        <dbReference type="EMBL" id="NEU98633.1"/>
    </source>
</evidence>
<comment type="similarity">
    <text evidence="2">Belongs to the nitroreductase family.</text>
</comment>
<dbReference type="PANTHER" id="PTHR43673:SF2">
    <property type="entry name" value="NITROREDUCTASE"/>
    <property type="match status" value="1"/>
</dbReference>
<dbReference type="SUPFAM" id="SSF55469">
    <property type="entry name" value="FMN-dependent nitroreductase-like"/>
    <property type="match status" value="1"/>
</dbReference>
<feature type="domain" description="Nitroreductase" evidence="6">
    <location>
        <begin position="23"/>
        <end position="213"/>
    </location>
</feature>
<sequence>MTLELQRHVQNDGKSSSYIDEVIRGRRAKRGFTDKAVSLETVKEILSIARFAPSSSNTQPWKCYVLTGKARERVVAAAVKNFNDNHDKLMPEYPFFPEPLHEPYLSWFTKFRGQLGDAQGVERSDKEGRRRDVARQFKFFGAPVGLIFTMDRRLVPASFICYGGFLQTVMLAAQARGLDTLAQQIWSLQYLVLREELGIPESDMVVCGMCIGYADNGLPENNMTLDKFGPEAFATFLDG</sequence>
<keyword evidence="5" id="KW-0560">Oxidoreductase</keyword>
<dbReference type="PANTHER" id="PTHR43673">
    <property type="entry name" value="NAD(P)H NITROREDUCTASE YDGI-RELATED"/>
    <property type="match status" value="1"/>
</dbReference>
<evidence type="ECO:0000256" key="4">
    <source>
        <dbReference type="ARBA" id="ARBA00022643"/>
    </source>
</evidence>
<gene>
    <name evidence="7" type="ORF">FNJ47_23090</name>
</gene>
<name>A0A6P1BK85_9BRAD</name>
<evidence type="ECO:0000313" key="8">
    <source>
        <dbReference type="Proteomes" id="UP000468531"/>
    </source>
</evidence>
<dbReference type="AlphaFoldDB" id="A0A6P1BK85"/>
<dbReference type="RefSeq" id="WP_163157138.1">
    <property type="nucleotide sequence ID" value="NZ_VKHP01000100.1"/>
</dbReference>
<evidence type="ECO:0000256" key="5">
    <source>
        <dbReference type="ARBA" id="ARBA00023002"/>
    </source>
</evidence>
<dbReference type="Proteomes" id="UP000468531">
    <property type="component" value="Unassembled WGS sequence"/>
</dbReference>
<keyword evidence="8" id="KW-1185">Reference proteome</keyword>
<protein>
    <submittedName>
        <fullName evidence="7">Nitroreductase</fullName>
    </submittedName>
</protein>
<dbReference type="GO" id="GO:0016491">
    <property type="term" value="F:oxidoreductase activity"/>
    <property type="evidence" value="ECO:0007669"/>
    <property type="project" value="UniProtKB-KW"/>
</dbReference>
<evidence type="ECO:0000256" key="3">
    <source>
        <dbReference type="ARBA" id="ARBA00022630"/>
    </source>
</evidence>
<dbReference type="Pfam" id="PF00881">
    <property type="entry name" value="Nitroreductase"/>
    <property type="match status" value="1"/>
</dbReference>
<evidence type="ECO:0000256" key="2">
    <source>
        <dbReference type="ARBA" id="ARBA00007118"/>
    </source>
</evidence>
<keyword evidence="4" id="KW-0288">FMN</keyword>
<organism evidence="7 8">
    <name type="scientific">Bradyrhizobium uaiense</name>
    <dbReference type="NCBI Taxonomy" id="2594946"/>
    <lineage>
        <taxon>Bacteria</taxon>
        <taxon>Pseudomonadati</taxon>
        <taxon>Pseudomonadota</taxon>
        <taxon>Alphaproteobacteria</taxon>
        <taxon>Hyphomicrobiales</taxon>
        <taxon>Nitrobacteraceae</taxon>
        <taxon>Bradyrhizobium</taxon>
    </lineage>
</organism>
<comment type="caution">
    <text evidence="7">The sequence shown here is derived from an EMBL/GenBank/DDBJ whole genome shotgun (WGS) entry which is preliminary data.</text>
</comment>
<keyword evidence="3" id="KW-0285">Flavoprotein</keyword>
<evidence type="ECO:0000256" key="1">
    <source>
        <dbReference type="ARBA" id="ARBA00001917"/>
    </source>
</evidence>
<dbReference type="CDD" id="cd02136">
    <property type="entry name" value="PnbA_NfnB-like"/>
    <property type="match status" value="1"/>
</dbReference>
<dbReference type="InterPro" id="IPR000415">
    <property type="entry name" value="Nitroreductase-like"/>
</dbReference>
<dbReference type="EMBL" id="VKHP01000100">
    <property type="protein sequence ID" value="NEU98633.1"/>
    <property type="molecule type" value="Genomic_DNA"/>
</dbReference>
<reference evidence="7 8" key="1">
    <citation type="journal article" date="2020" name="Arch. Microbiol.">
        <title>Bradyrhizobium uaiense sp. nov., a new highly efficient cowpea symbiont.</title>
        <authorList>
            <person name="Cabral Michel D."/>
            <person name="Azarias Guimaraes A."/>
            <person name="Martins da Costa E."/>
            <person name="Soares de Carvalho T."/>
            <person name="Balsanelli E."/>
            <person name="Willems A."/>
            <person name="Maltempi de Souza E."/>
            <person name="de Souza Moreira F.M."/>
        </authorList>
    </citation>
    <scope>NUCLEOTIDE SEQUENCE [LARGE SCALE GENOMIC DNA]</scope>
    <source>
        <strain evidence="7 8">UFLA 03-164</strain>
    </source>
</reference>